<dbReference type="RefSeq" id="WP_066791599.1">
    <property type="nucleotide sequence ID" value="NZ_CP014806.1"/>
</dbReference>
<dbReference type="Pfam" id="PF26353">
    <property type="entry name" value="YhfM"/>
    <property type="match status" value="1"/>
</dbReference>
<reference evidence="3 4" key="1">
    <citation type="journal article" date="2016" name="Genome Announc.">
        <title>Whole-Genome Sequence of Rummeliibacillus stabekisii Strain PP9 Isolated from Antarctic Soil.</title>
        <authorList>
            <person name="da Mota F.F."/>
            <person name="Vollu R.E."/>
            <person name="Jurelevicius D."/>
            <person name="Seldin L."/>
        </authorList>
    </citation>
    <scope>NUCLEOTIDE SEQUENCE [LARGE SCALE GENOMIC DNA]</scope>
    <source>
        <strain evidence="3 4">PP9</strain>
    </source>
</reference>
<feature type="chain" id="PRO_5007509466" description="YhfM-like domain-containing protein" evidence="1">
    <location>
        <begin position="23"/>
        <end position="125"/>
    </location>
</feature>
<dbReference type="InterPro" id="IPR058780">
    <property type="entry name" value="YhfM-like_dom"/>
</dbReference>
<dbReference type="PROSITE" id="PS51257">
    <property type="entry name" value="PROKAR_LIPOPROTEIN"/>
    <property type="match status" value="1"/>
</dbReference>
<organism evidence="3 4">
    <name type="scientific">Rummeliibacillus stabekisii</name>
    <dbReference type="NCBI Taxonomy" id="241244"/>
    <lineage>
        <taxon>Bacteria</taxon>
        <taxon>Bacillati</taxon>
        <taxon>Bacillota</taxon>
        <taxon>Bacilli</taxon>
        <taxon>Bacillales</taxon>
        <taxon>Caryophanaceae</taxon>
        <taxon>Rummeliibacillus</taxon>
    </lineage>
</organism>
<dbReference type="OrthoDB" id="2738838at2"/>
<evidence type="ECO:0000313" key="3">
    <source>
        <dbReference type="EMBL" id="AMX00818.1"/>
    </source>
</evidence>
<accession>A0A143HGF0</accession>
<sequence length="125" mass="14492">MKKNFFLQLTSVMLLLTLFACSSNEVKETKEVKVQEMVSFSKEKQNTLKVISDSPKVKVIVNAIRQAKKQKGIVDITDLQYRLDTDQDRYYLWFNENGPVIIMNDNDKNTIFKIADAKDLENVIK</sequence>
<dbReference type="AlphaFoldDB" id="A0A143HGF0"/>
<name>A0A143HGF0_9BACL</name>
<reference evidence="4" key="2">
    <citation type="submission" date="2016-03" db="EMBL/GenBank/DDBJ databases">
        <authorList>
            <person name="Ploux O."/>
        </authorList>
    </citation>
    <scope>NUCLEOTIDE SEQUENCE [LARGE SCALE GENOMIC DNA]</scope>
    <source>
        <strain evidence="4">PP9</strain>
    </source>
</reference>
<keyword evidence="4" id="KW-1185">Reference proteome</keyword>
<dbReference type="STRING" id="241244.ATY39_16395"/>
<proteinExistence type="predicted"/>
<dbReference type="EMBL" id="CP014806">
    <property type="protein sequence ID" value="AMX00818.1"/>
    <property type="molecule type" value="Genomic_DNA"/>
</dbReference>
<gene>
    <name evidence="3" type="ORF">ATY39_16395</name>
</gene>
<feature type="signal peptide" evidence="1">
    <location>
        <begin position="1"/>
        <end position="22"/>
    </location>
</feature>
<evidence type="ECO:0000259" key="2">
    <source>
        <dbReference type="Pfam" id="PF26353"/>
    </source>
</evidence>
<protein>
    <recommendedName>
        <fullName evidence="2">YhfM-like domain-containing protein</fullName>
    </recommendedName>
</protein>
<dbReference type="KEGG" id="rst:ATY39_16395"/>
<feature type="domain" description="YhfM-like" evidence="2">
    <location>
        <begin position="31"/>
        <end position="118"/>
    </location>
</feature>
<dbReference type="Proteomes" id="UP000076021">
    <property type="component" value="Chromosome"/>
</dbReference>
<evidence type="ECO:0000313" key="4">
    <source>
        <dbReference type="Proteomes" id="UP000076021"/>
    </source>
</evidence>
<evidence type="ECO:0000256" key="1">
    <source>
        <dbReference type="SAM" id="SignalP"/>
    </source>
</evidence>
<keyword evidence="1" id="KW-0732">Signal</keyword>